<comment type="caution">
    <text evidence="2">The sequence shown here is derived from an EMBL/GenBank/DDBJ whole genome shotgun (WGS) entry which is preliminary data.</text>
</comment>
<gene>
    <name evidence="2" type="ORF">AAG570_009160</name>
</gene>
<dbReference type="Pfam" id="PF17921">
    <property type="entry name" value="Integrase_H2C2"/>
    <property type="match status" value="1"/>
</dbReference>
<dbReference type="InterPro" id="IPR041588">
    <property type="entry name" value="Integrase_H2C2"/>
</dbReference>
<keyword evidence="3" id="KW-1185">Reference proteome</keyword>
<organism evidence="2 3">
    <name type="scientific">Ranatra chinensis</name>
    <dbReference type="NCBI Taxonomy" id="642074"/>
    <lineage>
        <taxon>Eukaryota</taxon>
        <taxon>Metazoa</taxon>
        <taxon>Ecdysozoa</taxon>
        <taxon>Arthropoda</taxon>
        <taxon>Hexapoda</taxon>
        <taxon>Insecta</taxon>
        <taxon>Pterygota</taxon>
        <taxon>Neoptera</taxon>
        <taxon>Paraneoptera</taxon>
        <taxon>Hemiptera</taxon>
        <taxon>Heteroptera</taxon>
        <taxon>Panheteroptera</taxon>
        <taxon>Nepomorpha</taxon>
        <taxon>Nepidae</taxon>
        <taxon>Ranatrinae</taxon>
        <taxon>Ranatra</taxon>
    </lineage>
</organism>
<dbReference type="AlphaFoldDB" id="A0ABD0YV46"/>
<dbReference type="Proteomes" id="UP001558652">
    <property type="component" value="Unassembled WGS sequence"/>
</dbReference>
<dbReference type="Gene3D" id="1.10.340.70">
    <property type="match status" value="1"/>
</dbReference>
<accession>A0ABD0YV46</accession>
<proteinExistence type="predicted"/>
<protein>
    <recommendedName>
        <fullName evidence="1">Integrase zinc-binding domain-containing protein</fullName>
    </recommendedName>
</protein>
<sequence>MEEIALSEDLDTLAQEPQANPELPTLRVNPQLQLKSLTVGCDPTSLNRSLVFKTSTEIARPYIPKAQRVVTFPRIHDTSRLGIRATPRLIAQRYFWPSMNADVAQWTHACIPCQRSKVYRLKPGTRCPQRAAIHRDLQPIRHHYRAIRTQPQTHPSVQAKITPHAVDALSEFAGGQTSKRAS</sequence>
<feature type="domain" description="Integrase zinc-binding" evidence="1">
    <location>
        <begin position="63"/>
        <end position="117"/>
    </location>
</feature>
<dbReference type="EMBL" id="JBFDAA010000003">
    <property type="protein sequence ID" value="KAL1139099.1"/>
    <property type="molecule type" value="Genomic_DNA"/>
</dbReference>
<evidence type="ECO:0000259" key="1">
    <source>
        <dbReference type="Pfam" id="PF17921"/>
    </source>
</evidence>
<evidence type="ECO:0000313" key="3">
    <source>
        <dbReference type="Proteomes" id="UP001558652"/>
    </source>
</evidence>
<evidence type="ECO:0000313" key="2">
    <source>
        <dbReference type="EMBL" id="KAL1139099.1"/>
    </source>
</evidence>
<name>A0ABD0YV46_9HEMI</name>
<reference evidence="2 3" key="1">
    <citation type="submission" date="2024-07" db="EMBL/GenBank/DDBJ databases">
        <title>Chromosome-level genome assembly of the water stick insect Ranatra chinensis (Heteroptera: Nepidae).</title>
        <authorList>
            <person name="Liu X."/>
        </authorList>
    </citation>
    <scope>NUCLEOTIDE SEQUENCE [LARGE SCALE GENOMIC DNA]</scope>
    <source>
        <strain evidence="2">Cailab_2021Rc</strain>
        <tissue evidence="2">Muscle</tissue>
    </source>
</reference>